<gene>
    <name evidence="13" type="ORF">CBF35_11865</name>
</gene>
<comment type="similarity">
    <text evidence="10 12">Belongs to the ApbE family.</text>
</comment>
<evidence type="ECO:0000256" key="8">
    <source>
        <dbReference type="ARBA" id="ARBA00031306"/>
    </source>
</evidence>
<feature type="binding site" evidence="11">
    <location>
        <position position="183"/>
    </location>
    <ligand>
        <name>Mg(2+)</name>
        <dbReference type="ChEBI" id="CHEBI:18420"/>
    </ligand>
</feature>
<organism evidence="13 14">
    <name type="scientific">Vagococcus salmoninarum</name>
    <dbReference type="NCBI Taxonomy" id="2739"/>
    <lineage>
        <taxon>Bacteria</taxon>
        <taxon>Bacillati</taxon>
        <taxon>Bacillota</taxon>
        <taxon>Bacilli</taxon>
        <taxon>Lactobacillales</taxon>
        <taxon>Enterococcaceae</taxon>
        <taxon>Vagococcus</taxon>
    </lineage>
</organism>
<keyword evidence="12" id="KW-0997">Cell inner membrane</keyword>
<feature type="binding site" evidence="11">
    <location>
        <position position="299"/>
    </location>
    <ligand>
        <name>Mg(2+)</name>
        <dbReference type="ChEBI" id="CHEBI:18420"/>
    </ligand>
</feature>
<comment type="cofactor">
    <cofactor evidence="11">
        <name>Mg(2+)</name>
        <dbReference type="ChEBI" id="CHEBI:18420"/>
    </cofactor>
    <cofactor evidence="11">
        <name>Mn(2+)</name>
        <dbReference type="ChEBI" id="CHEBI:29035"/>
    </cofactor>
    <text evidence="11">Magnesium. Can also use manganese.</text>
</comment>
<dbReference type="OrthoDB" id="9778595at2"/>
<evidence type="ECO:0000313" key="13">
    <source>
        <dbReference type="EMBL" id="RST93163.1"/>
    </source>
</evidence>
<dbReference type="RefSeq" id="WP_126781372.1">
    <property type="nucleotide sequence ID" value="NZ_CAUQJP010000014.1"/>
</dbReference>
<evidence type="ECO:0000313" key="14">
    <source>
        <dbReference type="Proteomes" id="UP000287239"/>
    </source>
</evidence>
<dbReference type="EMBL" id="NGJU01000019">
    <property type="protein sequence ID" value="RST93163.1"/>
    <property type="molecule type" value="Genomic_DNA"/>
</dbReference>
<evidence type="ECO:0000256" key="12">
    <source>
        <dbReference type="RuleBase" id="RU363002"/>
    </source>
</evidence>
<dbReference type="GO" id="GO:0016740">
    <property type="term" value="F:transferase activity"/>
    <property type="evidence" value="ECO:0007669"/>
    <property type="project" value="UniProtKB-UniRule"/>
</dbReference>
<keyword evidence="14" id="KW-1185">Reference proteome</keyword>
<evidence type="ECO:0000256" key="4">
    <source>
        <dbReference type="ARBA" id="ARBA00022679"/>
    </source>
</evidence>
<keyword evidence="4 10" id="KW-0808">Transferase</keyword>
<keyword evidence="5 10" id="KW-0479">Metal-binding</keyword>
<keyword evidence="6 10" id="KW-0274">FAD</keyword>
<reference evidence="13 14" key="1">
    <citation type="submission" date="2017-05" db="EMBL/GenBank/DDBJ databases">
        <title>Vagococcus spp. assemblies.</title>
        <authorList>
            <person name="Gulvik C.A."/>
        </authorList>
    </citation>
    <scope>NUCLEOTIDE SEQUENCE [LARGE SCALE GENOMIC DNA]</scope>
    <source>
        <strain evidence="13 14">NCFB 2777</strain>
    </source>
</reference>
<dbReference type="Proteomes" id="UP000287239">
    <property type="component" value="Unassembled WGS sequence"/>
</dbReference>
<comment type="caution">
    <text evidence="13">The sequence shown here is derived from an EMBL/GenBank/DDBJ whole genome shotgun (WGS) entry which is preliminary data.</text>
</comment>
<proteinExistence type="inferred from homology"/>
<dbReference type="InterPro" id="IPR024932">
    <property type="entry name" value="ApbE"/>
</dbReference>
<dbReference type="GO" id="GO:0046872">
    <property type="term" value="F:metal ion binding"/>
    <property type="evidence" value="ECO:0007669"/>
    <property type="project" value="UniProtKB-UniRule"/>
</dbReference>
<dbReference type="EC" id="2.7.1.180" evidence="1 10"/>
<keyword evidence="12" id="KW-1003">Cell membrane</keyword>
<evidence type="ECO:0000256" key="3">
    <source>
        <dbReference type="ARBA" id="ARBA00022630"/>
    </source>
</evidence>
<evidence type="ECO:0000256" key="5">
    <source>
        <dbReference type="ARBA" id="ARBA00022723"/>
    </source>
</evidence>
<feature type="binding site" evidence="11">
    <location>
        <position position="303"/>
    </location>
    <ligand>
        <name>Mg(2+)</name>
        <dbReference type="ChEBI" id="CHEBI:18420"/>
    </ligand>
</feature>
<protein>
    <recommendedName>
        <fullName evidence="2 10">FAD:protein FMN transferase</fullName>
        <ecNumber evidence="1 10">2.7.1.180</ecNumber>
    </recommendedName>
    <alternativeName>
        <fullName evidence="8 10">Flavin transferase</fullName>
    </alternativeName>
</protein>
<dbReference type="PANTHER" id="PTHR30040:SF2">
    <property type="entry name" value="FAD:PROTEIN FMN TRANSFERASE"/>
    <property type="match status" value="1"/>
</dbReference>
<dbReference type="GO" id="GO:0005886">
    <property type="term" value="C:plasma membrane"/>
    <property type="evidence" value="ECO:0007669"/>
    <property type="project" value="UniProtKB-SubCell"/>
</dbReference>
<dbReference type="InterPro" id="IPR003374">
    <property type="entry name" value="ApbE-like_sf"/>
</dbReference>
<evidence type="ECO:0000256" key="2">
    <source>
        <dbReference type="ARBA" id="ARBA00016337"/>
    </source>
</evidence>
<keyword evidence="12" id="KW-0449">Lipoprotein</keyword>
<dbReference type="SUPFAM" id="SSF143631">
    <property type="entry name" value="ApbE-like"/>
    <property type="match status" value="1"/>
</dbReference>
<accession>A0A429ZHH8</accession>
<keyword evidence="12" id="KW-0472">Membrane</keyword>
<evidence type="ECO:0000256" key="9">
    <source>
        <dbReference type="ARBA" id="ARBA00048540"/>
    </source>
</evidence>
<name>A0A429ZHH8_9ENTE</name>
<evidence type="ECO:0000256" key="7">
    <source>
        <dbReference type="ARBA" id="ARBA00022842"/>
    </source>
</evidence>
<dbReference type="PANTHER" id="PTHR30040">
    <property type="entry name" value="THIAMINE BIOSYNTHESIS LIPOPROTEIN APBE"/>
    <property type="match status" value="1"/>
</dbReference>
<evidence type="ECO:0000256" key="11">
    <source>
        <dbReference type="PIRSR" id="PIRSR006268-2"/>
    </source>
</evidence>
<evidence type="ECO:0000256" key="1">
    <source>
        <dbReference type="ARBA" id="ARBA00011955"/>
    </source>
</evidence>
<dbReference type="PIRSF" id="PIRSF006268">
    <property type="entry name" value="ApbE"/>
    <property type="match status" value="1"/>
</dbReference>
<comment type="catalytic activity">
    <reaction evidence="9 10 12">
        <text>L-threonyl-[protein] + FAD = FMN-L-threonyl-[protein] + AMP + H(+)</text>
        <dbReference type="Rhea" id="RHEA:36847"/>
        <dbReference type="Rhea" id="RHEA-COMP:11060"/>
        <dbReference type="Rhea" id="RHEA-COMP:11061"/>
        <dbReference type="ChEBI" id="CHEBI:15378"/>
        <dbReference type="ChEBI" id="CHEBI:30013"/>
        <dbReference type="ChEBI" id="CHEBI:57692"/>
        <dbReference type="ChEBI" id="CHEBI:74257"/>
        <dbReference type="ChEBI" id="CHEBI:456215"/>
        <dbReference type="EC" id="2.7.1.180"/>
    </reaction>
</comment>
<comment type="subcellular location">
    <subcellularLocation>
        <location evidence="12">Cell inner membrane</location>
        <topology evidence="12">Lipid-anchor</topology>
        <orientation evidence="12">Periplasmic side</orientation>
    </subcellularLocation>
</comment>
<keyword evidence="3 10" id="KW-0285">Flavoprotein</keyword>
<dbReference type="Pfam" id="PF02424">
    <property type="entry name" value="ApbE"/>
    <property type="match status" value="1"/>
</dbReference>
<dbReference type="AlphaFoldDB" id="A0A429ZHH8"/>
<dbReference type="GeneID" id="98569035"/>
<sequence length="361" mass="39571">MKNKSKVILGISLIIAISLAGCSKKEPEAIINKEAYSEQQFLMGTYVKMQIFDDGKEDVLDKGFARVKELANKITTNEEDTTAGAEVEEINQQAGIKPVKVSDDVYPLIKKAYDYSVAEEEGFDLAIGPITKLWHIGFDDARKPAQTEIDQALKLVKHENVILDDAAQTVFLKEKGMSLDLGAIAKGYITDEVVKVFKANNVTTAIVDLGGNVYVLGHSPRKASSDWTVGIQDPNQARNTIVGSVPASNQSLVTSGIYERNLEVDGEVFHHLFNPKTGYPFDNEIAGVTIISKESIDGDGLSTAIFAKGVKEGMDYINTLKDVDAIFVTLDDQIYLSSGVEKVFKLNEESHYKIGDITKLK</sequence>
<comment type="function">
    <text evidence="12">Flavin transferase that catalyzes the transfer of the FMN moiety of FAD and its covalent binding to the hydroxyl group of a threonine residue in a target flavoprotein.</text>
</comment>
<evidence type="ECO:0000256" key="10">
    <source>
        <dbReference type="PIRNR" id="PIRNR006268"/>
    </source>
</evidence>
<keyword evidence="7 10" id="KW-0460">Magnesium</keyword>
<dbReference type="PROSITE" id="PS51257">
    <property type="entry name" value="PROKAR_LIPOPROTEIN"/>
    <property type="match status" value="1"/>
</dbReference>
<dbReference type="Gene3D" id="3.10.520.10">
    <property type="entry name" value="ApbE-like domains"/>
    <property type="match status" value="1"/>
</dbReference>
<evidence type="ECO:0000256" key="6">
    <source>
        <dbReference type="ARBA" id="ARBA00022827"/>
    </source>
</evidence>